<name>A0AAE0WL96_9PEZI</name>
<accession>A0AAE0WL96</accession>
<reference evidence="1" key="1">
    <citation type="submission" date="2023-07" db="EMBL/GenBank/DDBJ databases">
        <title>Black Yeasts Isolated from many extreme environments.</title>
        <authorList>
            <person name="Coleine C."/>
            <person name="Stajich J.E."/>
            <person name="Selbmann L."/>
        </authorList>
    </citation>
    <scope>NUCLEOTIDE SEQUENCE</scope>
    <source>
        <strain evidence="1">CCFEE 5485</strain>
    </source>
</reference>
<comment type="caution">
    <text evidence="1">The sequence shown here is derived from an EMBL/GenBank/DDBJ whole genome shotgun (WGS) entry which is preliminary data.</text>
</comment>
<dbReference type="Proteomes" id="UP001274830">
    <property type="component" value="Unassembled WGS sequence"/>
</dbReference>
<dbReference type="AlphaFoldDB" id="A0AAE0WL96"/>
<dbReference type="Gene3D" id="3.40.50.720">
    <property type="entry name" value="NAD(P)-binding Rossmann-like Domain"/>
    <property type="match status" value="1"/>
</dbReference>
<organism evidence="1 2">
    <name type="scientific">Recurvomyces mirabilis</name>
    <dbReference type="NCBI Taxonomy" id="574656"/>
    <lineage>
        <taxon>Eukaryota</taxon>
        <taxon>Fungi</taxon>
        <taxon>Dikarya</taxon>
        <taxon>Ascomycota</taxon>
        <taxon>Pezizomycotina</taxon>
        <taxon>Dothideomycetes</taxon>
        <taxon>Dothideomycetidae</taxon>
        <taxon>Mycosphaerellales</taxon>
        <taxon>Teratosphaeriaceae</taxon>
        <taxon>Recurvomyces</taxon>
    </lineage>
</organism>
<proteinExistence type="predicted"/>
<dbReference type="EMBL" id="JAUTXT010000023">
    <property type="protein sequence ID" value="KAK3673818.1"/>
    <property type="molecule type" value="Genomic_DNA"/>
</dbReference>
<protein>
    <submittedName>
        <fullName evidence="1">Uncharacterized protein</fullName>
    </submittedName>
</protein>
<dbReference type="SUPFAM" id="SSF51735">
    <property type="entry name" value="NAD(P)-binding Rossmann-fold domains"/>
    <property type="match status" value="1"/>
</dbReference>
<evidence type="ECO:0000313" key="1">
    <source>
        <dbReference type="EMBL" id="KAK3673818.1"/>
    </source>
</evidence>
<gene>
    <name evidence="1" type="ORF">LTR78_006373</name>
</gene>
<dbReference type="InterPro" id="IPR036291">
    <property type="entry name" value="NAD(P)-bd_dom_sf"/>
</dbReference>
<sequence>MYDSTSKEFQQKMSYWTKNTPLAAIRSDVDRKDLVENSDVAGGRPAYDTEIAGVIAMLCTTDSAWCTGSTICANGGFKFST</sequence>
<keyword evidence="2" id="KW-1185">Reference proteome</keyword>
<evidence type="ECO:0000313" key="2">
    <source>
        <dbReference type="Proteomes" id="UP001274830"/>
    </source>
</evidence>